<dbReference type="SMART" id="SM00181">
    <property type="entry name" value="EGF"/>
    <property type="match status" value="8"/>
</dbReference>
<evidence type="ECO:0000256" key="12">
    <source>
        <dbReference type="ARBA" id="ARBA00023180"/>
    </source>
</evidence>
<dbReference type="Pfam" id="PF07645">
    <property type="entry name" value="EGF_CA"/>
    <property type="match status" value="1"/>
</dbReference>
<feature type="transmembrane region" description="Helical" evidence="16">
    <location>
        <begin position="614"/>
        <end position="634"/>
    </location>
</feature>
<evidence type="ECO:0000256" key="14">
    <source>
        <dbReference type="PROSITE-ProRule" id="PRU00377"/>
    </source>
</evidence>
<dbReference type="Proteomes" id="UP000070412">
    <property type="component" value="Unassembled WGS sequence"/>
</dbReference>
<dbReference type="Pfam" id="PF12661">
    <property type="entry name" value="hEGF"/>
    <property type="match status" value="1"/>
</dbReference>
<evidence type="ECO:0000256" key="5">
    <source>
        <dbReference type="ARBA" id="ARBA00022729"/>
    </source>
</evidence>
<evidence type="ECO:0000313" key="19">
    <source>
        <dbReference type="EMBL" id="KAF7492620.1"/>
    </source>
</evidence>
<dbReference type="Pfam" id="PF01414">
    <property type="entry name" value="DSL"/>
    <property type="match status" value="1"/>
</dbReference>
<comment type="function">
    <text evidence="15">Putative Notch ligand involved in the mediation of Notch signaling.</text>
</comment>
<keyword evidence="2 15" id="KW-0217">Developmental protein</keyword>
<dbReference type="PROSITE" id="PS01187">
    <property type="entry name" value="EGF_CA"/>
    <property type="match status" value="2"/>
</dbReference>
<feature type="disulfide bond" evidence="14">
    <location>
        <begin position="205"/>
        <end position="214"/>
    </location>
</feature>
<evidence type="ECO:0000256" key="11">
    <source>
        <dbReference type="ARBA" id="ARBA00023157"/>
    </source>
</evidence>
<dbReference type="PANTHER" id="PTHR24049">
    <property type="entry name" value="CRUMBS FAMILY MEMBER"/>
    <property type="match status" value="1"/>
</dbReference>
<accession>A0A834RA18</accession>
<evidence type="ECO:0000256" key="16">
    <source>
        <dbReference type="SAM" id="Phobius"/>
    </source>
</evidence>
<dbReference type="EnsemblMetazoa" id="SSS_955s_mrna">
    <property type="protein sequence ID" value="KAF7492620.1"/>
    <property type="gene ID" value="SSS_955"/>
</dbReference>
<evidence type="ECO:0000313" key="21">
    <source>
        <dbReference type="Proteomes" id="UP000070412"/>
    </source>
</evidence>
<dbReference type="GO" id="GO:0046331">
    <property type="term" value="P:lateral inhibition"/>
    <property type="evidence" value="ECO:0007669"/>
    <property type="project" value="UniProtKB-ARBA"/>
</dbReference>
<evidence type="ECO:0000256" key="9">
    <source>
        <dbReference type="ARBA" id="ARBA00022989"/>
    </source>
</evidence>
<dbReference type="PROSITE" id="PS50026">
    <property type="entry name" value="EGF_3"/>
    <property type="match status" value="6"/>
</dbReference>
<dbReference type="Gene3D" id="2.10.25.10">
    <property type="entry name" value="Laminin"/>
    <property type="match status" value="6"/>
</dbReference>
<dbReference type="Pfam" id="PF00008">
    <property type="entry name" value="EGF"/>
    <property type="match status" value="3"/>
</dbReference>
<keyword evidence="12" id="KW-0325">Glycoprotein</keyword>
<dbReference type="InterPro" id="IPR009030">
    <property type="entry name" value="Growth_fac_rcpt_cys_sf"/>
</dbReference>
<dbReference type="PROSITE" id="PS51051">
    <property type="entry name" value="DSL"/>
    <property type="match status" value="1"/>
</dbReference>
<evidence type="ECO:0000256" key="4">
    <source>
        <dbReference type="ARBA" id="ARBA00022692"/>
    </source>
</evidence>
<dbReference type="EMBL" id="WVUK01000056">
    <property type="protein sequence ID" value="KAF7492620.1"/>
    <property type="molecule type" value="Genomic_DNA"/>
</dbReference>
<feature type="disulfide bond" evidence="14">
    <location>
        <begin position="185"/>
        <end position="197"/>
    </location>
</feature>
<evidence type="ECO:0000256" key="6">
    <source>
        <dbReference type="ARBA" id="ARBA00022737"/>
    </source>
</evidence>
<feature type="disulfide bond" evidence="13">
    <location>
        <begin position="349"/>
        <end position="358"/>
    </location>
</feature>
<dbReference type="FunFam" id="2.10.25.10:FF:000004">
    <property type="entry name" value="Neurogenic locus notch 1"/>
    <property type="match status" value="1"/>
</dbReference>
<keyword evidence="8" id="KW-0832">Ubl conjugation</keyword>
<keyword evidence="4 15" id="KW-0812">Transmembrane</keyword>
<feature type="domain" description="EGF-like" evidence="17">
    <location>
        <begin position="399"/>
        <end position="437"/>
    </location>
</feature>
<dbReference type="InterPro" id="IPR000742">
    <property type="entry name" value="EGF"/>
</dbReference>
<reference evidence="20" key="3">
    <citation type="submission" date="2022-06" db="UniProtKB">
        <authorList>
            <consortium name="EnsemblMetazoa"/>
        </authorList>
    </citation>
    <scope>IDENTIFICATION</scope>
</reference>
<dbReference type="SUPFAM" id="SSF57184">
    <property type="entry name" value="Growth factor receptor domain"/>
    <property type="match status" value="1"/>
</dbReference>
<keyword evidence="3 13" id="KW-0245">EGF-like domain</keyword>
<keyword evidence="11 13" id="KW-1015">Disulfide bond</keyword>
<feature type="disulfide bond" evidence="14">
    <location>
        <begin position="172"/>
        <end position="181"/>
    </location>
</feature>
<evidence type="ECO:0000313" key="20">
    <source>
        <dbReference type="EnsemblMetazoa" id="KAF7492620.1"/>
    </source>
</evidence>
<dbReference type="GO" id="GO:0043208">
    <property type="term" value="F:glycosphingolipid binding"/>
    <property type="evidence" value="ECO:0007669"/>
    <property type="project" value="UniProtKB-ARBA"/>
</dbReference>
<dbReference type="CDD" id="cd00054">
    <property type="entry name" value="EGF_CA"/>
    <property type="match status" value="5"/>
</dbReference>
<dbReference type="Gene3D" id="2.10.25.140">
    <property type="match status" value="1"/>
</dbReference>
<dbReference type="InterPro" id="IPR049883">
    <property type="entry name" value="NOTCH1_EGF-like"/>
</dbReference>
<dbReference type="SMART" id="SM00179">
    <property type="entry name" value="EGF_CA"/>
    <property type="match status" value="5"/>
</dbReference>
<keyword evidence="5 15" id="KW-0732">Signal</keyword>
<dbReference type="GO" id="GO:0042063">
    <property type="term" value="P:gliogenesis"/>
    <property type="evidence" value="ECO:0007669"/>
    <property type="project" value="UniProtKB-ARBA"/>
</dbReference>
<dbReference type="PRINTS" id="PR00010">
    <property type="entry name" value="EGFBLOOD"/>
</dbReference>
<keyword evidence="6 15" id="KW-0677">Repeat</keyword>
<dbReference type="GO" id="GO:0009986">
    <property type="term" value="C:cell surface"/>
    <property type="evidence" value="ECO:0007669"/>
    <property type="project" value="UniProtKB-ARBA"/>
</dbReference>
<dbReference type="SMART" id="SM00051">
    <property type="entry name" value="DSL"/>
    <property type="match status" value="1"/>
</dbReference>
<dbReference type="GO" id="GO:0030718">
    <property type="term" value="P:germ-line stem cell population maintenance"/>
    <property type="evidence" value="ECO:0007669"/>
    <property type="project" value="UniProtKB-ARBA"/>
</dbReference>
<evidence type="ECO:0000259" key="17">
    <source>
        <dbReference type="PROSITE" id="PS50026"/>
    </source>
</evidence>
<dbReference type="AlphaFoldDB" id="A0A834RA18"/>
<dbReference type="PROSITE" id="PS00010">
    <property type="entry name" value="ASX_HYDROXYL"/>
    <property type="match status" value="3"/>
</dbReference>
<feature type="disulfide bond" evidence="13">
    <location>
        <begin position="427"/>
        <end position="436"/>
    </location>
</feature>
<dbReference type="PROSITE" id="PS01186">
    <property type="entry name" value="EGF_2"/>
    <property type="match status" value="5"/>
</dbReference>
<dbReference type="FunFam" id="2.10.25.140:FF:000001">
    <property type="entry name" value="Delta-like protein"/>
    <property type="match status" value="1"/>
</dbReference>
<feature type="domain" description="EGF-like" evidence="17">
    <location>
        <begin position="215"/>
        <end position="248"/>
    </location>
</feature>
<feature type="disulfide bond" evidence="13">
    <location>
        <begin position="387"/>
        <end position="396"/>
    </location>
</feature>
<dbReference type="FunFam" id="2.10.25.10:FF:000109">
    <property type="entry name" value="Notch homolog 4, [Drosophila]"/>
    <property type="match status" value="1"/>
</dbReference>
<comment type="subcellular location">
    <subcellularLocation>
        <location evidence="1 15">Membrane</location>
        <topology evidence="1 15">Single-pass type I membrane protein</topology>
    </subcellularLocation>
</comment>
<keyword evidence="7" id="KW-0221">Differentiation</keyword>
<evidence type="ECO:0000256" key="10">
    <source>
        <dbReference type="ARBA" id="ARBA00023136"/>
    </source>
</evidence>
<evidence type="ECO:0000256" key="13">
    <source>
        <dbReference type="PROSITE-ProRule" id="PRU00076"/>
    </source>
</evidence>
<dbReference type="PROSITE" id="PS00022">
    <property type="entry name" value="EGF_1"/>
    <property type="match status" value="6"/>
</dbReference>
<feature type="disulfide bond" evidence="13">
    <location>
        <begin position="467"/>
        <end position="476"/>
    </location>
</feature>
<dbReference type="GO" id="GO:0045179">
    <property type="term" value="C:apical cortex"/>
    <property type="evidence" value="ECO:0007669"/>
    <property type="project" value="UniProtKB-ARBA"/>
</dbReference>
<dbReference type="InterPro" id="IPR013032">
    <property type="entry name" value="EGF-like_CS"/>
</dbReference>
<proteinExistence type="predicted"/>
<evidence type="ECO:0000256" key="7">
    <source>
        <dbReference type="ARBA" id="ARBA00022782"/>
    </source>
</evidence>
<feature type="disulfide bond" evidence="13">
    <location>
        <begin position="238"/>
        <end position="247"/>
    </location>
</feature>
<dbReference type="FunFam" id="2.10.25.10:FF:000018">
    <property type="entry name" value="Delta-like 1"/>
    <property type="match status" value="1"/>
</dbReference>
<dbReference type="GO" id="GO:0016020">
    <property type="term" value="C:membrane"/>
    <property type="evidence" value="ECO:0007669"/>
    <property type="project" value="UniProtKB-SubCell"/>
</dbReference>
<evidence type="ECO:0000256" key="15">
    <source>
        <dbReference type="RuleBase" id="RU280815"/>
    </source>
</evidence>
<evidence type="ECO:0000256" key="8">
    <source>
        <dbReference type="ARBA" id="ARBA00022843"/>
    </source>
</evidence>
<keyword evidence="10 15" id="KW-0472">Membrane</keyword>
<comment type="caution">
    <text evidence="13">Lacks conserved residue(s) required for the propagation of feature annotation.</text>
</comment>
<dbReference type="FunFam" id="2.10.25.10:FF:000255">
    <property type="entry name" value="Sushi, nidogen and EGF-like domains 1"/>
    <property type="match status" value="1"/>
</dbReference>
<dbReference type="OrthoDB" id="283575at2759"/>
<feature type="disulfide bond" evidence="13">
    <location>
        <begin position="309"/>
        <end position="318"/>
    </location>
</feature>
<feature type="domain" description="EGF-like" evidence="17">
    <location>
        <begin position="281"/>
        <end position="319"/>
    </location>
</feature>
<dbReference type="InterPro" id="IPR000152">
    <property type="entry name" value="EGF-type_Asp/Asn_hydroxyl_site"/>
</dbReference>
<dbReference type="GO" id="GO:0048018">
    <property type="term" value="F:receptor ligand activity"/>
    <property type="evidence" value="ECO:0007669"/>
    <property type="project" value="UniProtKB-ARBA"/>
</dbReference>
<evidence type="ECO:0000256" key="3">
    <source>
        <dbReference type="ARBA" id="ARBA00022536"/>
    </source>
</evidence>
<dbReference type="GO" id="GO:0016330">
    <property type="term" value="P:second mitotic wave involved in compound eye morphogenesis"/>
    <property type="evidence" value="ECO:0007669"/>
    <property type="project" value="UniProtKB-ARBA"/>
</dbReference>
<feature type="disulfide bond" evidence="13">
    <location>
        <begin position="330"/>
        <end position="347"/>
    </location>
</feature>
<gene>
    <name evidence="19" type="primary">SSS_955g</name>
    <name evidence="19" type="ORF">SSS_955</name>
</gene>
<dbReference type="InterPro" id="IPR051022">
    <property type="entry name" value="Notch_Cell-Fate_Det"/>
</dbReference>
<dbReference type="GO" id="GO:0007166">
    <property type="term" value="P:cell surface receptor signaling pathway"/>
    <property type="evidence" value="ECO:0007669"/>
    <property type="project" value="UniProtKB-ARBA"/>
</dbReference>
<dbReference type="Pfam" id="PF21700">
    <property type="entry name" value="EGF_DL_JAG"/>
    <property type="match status" value="1"/>
</dbReference>
<feature type="domain" description="EGF-like" evidence="17">
    <location>
        <begin position="439"/>
        <end position="477"/>
    </location>
</feature>
<evidence type="ECO:0000256" key="2">
    <source>
        <dbReference type="ARBA" id="ARBA00022473"/>
    </source>
</evidence>
<dbReference type="GO" id="GO:0005509">
    <property type="term" value="F:calcium ion binding"/>
    <property type="evidence" value="ECO:0007669"/>
    <property type="project" value="InterPro"/>
</dbReference>
<dbReference type="InterPro" id="IPR001774">
    <property type="entry name" value="DSL"/>
</dbReference>
<reference evidence="21" key="1">
    <citation type="journal article" date="2020" name="PLoS Negl. Trop. Dis.">
        <title>High-quality nuclear genome for Sarcoptes scabiei-A critical resource for a neglected parasite.</title>
        <authorList>
            <person name="Korhonen P.K."/>
            <person name="Gasser R.B."/>
            <person name="Ma G."/>
            <person name="Wang T."/>
            <person name="Stroehlein A.J."/>
            <person name="Young N.D."/>
            <person name="Ang C.S."/>
            <person name="Fernando D.D."/>
            <person name="Lu H.C."/>
            <person name="Taylor S."/>
            <person name="Reynolds S.L."/>
            <person name="Mofiz E."/>
            <person name="Najaraj S.H."/>
            <person name="Gowda H."/>
            <person name="Madugundu A."/>
            <person name="Renuse S."/>
            <person name="Holt D."/>
            <person name="Pandey A."/>
            <person name="Papenfuss A.T."/>
            <person name="Fischer K."/>
        </authorList>
    </citation>
    <scope>NUCLEOTIDE SEQUENCE [LARGE SCALE GENOMIC DNA]</scope>
</reference>
<dbReference type="SUPFAM" id="SSF57196">
    <property type="entry name" value="EGF/Laminin"/>
    <property type="match status" value="2"/>
</dbReference>
<sequence length="731" mass="82704">MNLLNRPGTKSLMKFRSSIACATTMKSSVENFSMMLFLFGLLILILRTSPVSSSGFFELQFVEGVRNSTTIHVCLKEFWNSQINFNRCTFGQKTVIFHEHPSPKQSSIKIPFSFRWIGSFSFTLQLIENAVQSDFNRFTVEDEFAVPGLDWKFRTFHANDGRIITIKFHIACDLYYHSDDCATFCRARNDTFGHYFCQKNGKKQCLPGWKGENCDKPKCSPGCNEAHGFCENPDECICRSGWKGPNCDECVPYPGCLHGYCVSPFQCICHRNWGGILCDQDLNYCGTHEPCLNEGRCENIAPDNYRCVCKKGFSGLNCQIIEDACATSPCLHAGTCITLKNGTDFRCICKNGFSGKRCENDLNECVSQPCLNGATCHDLENNFRCTCPSGWTGDRCEQDVDECSALVTPCIKASACININGSYICVCEKGFEGVFCETEVDDCKHNKVNCLNGGFCIDLINDYRCVCSTGFTGPHCDQIDASVCDLLPNHVWRFNQSECEQICVCQNDSKVICKCMEQSKCSLINTESSESIQEIKIVYDSVASQASCNMIYSIYSLLFEEQDQFCCNVQADSNEVIVSVDHNNPLAPFISRTIFPHILHVMVNARNVQNSDNIWINFILIILFSFVSASAVLYGKSYLKRRQQENDAENVVIHCIQNNLKNSYSEFRSLTPPHKKISNTFLQEQQNNHHLNQHYRHQNHHHHQEFDVKKLDDGQDYLASPIKKIITALDT</sequence>
<evidence type="ECO:0000256" key="1">
    <source>
        <dbReference type="ARBA" id="ARBA00004479"/>
    </source>
</evidence>
<feature type="domain" description="EGF-like" evidence="17">
    <location>
        <begin position="321"/>
        <end position="359"/>
    </location>
</feature>
<keyword evidence="9 15" id="KW-1133">Transmembrane helix</keyword>
<dbReference type="InterPro" id="IPR001881">
    <property type="entry name" value="EGF-like_Ca-bd_dom"/>
</dbReference>
<dbReference type="InterPro" id="IPR018097">
    <property type="entry name" value="EGF_Ca-bd_CS"/>
</dbReference>
<dbReference type="FunFam" id="2.10.25.10:FF:000038">
    <property type="entry name" value="Fibrillin 2"/>
    <property type="match status" value="1"/>
</dbReference>
<feature type="domain" description="EGF-like" evidence="17">
    <location>
        <begin position="361"/>
        <end position="397"/>
    </location>
</feature>
<dbReference type="FunFam" id="2.10.25.10:FF:000294">
    <property type="entry name" value="Delta-like protein"/>
    <property type="match status" value="1"/>
</dbReference>
<evidence type="ECO:0000259" key="18">
    <source>
        <dbReference type="PROSITE" id="PS51051"/>
    </source>
</evidence>
<name>A0A834RA18_SARSC</name>
<reference evidence="19" key="2">
    <citation type="submission" date="2020-01" db="EMBL/GenBank/DDBJ databases">
        <authorList>
            <person name="Korhonen P.K.K."/>
            <person name="Guangxu M.G."/>
            <person name="Wang T.W."/>
            <person name="Stroehlein A.J.S."/>
            <person name="Young N.D."/>
            <person name="Ang C.-S.A."/>
            <person name="Fernando D.W.F."/>
            <person name="Lu H.L."/>
            <person name="Taylor S.T."/>
            <person name="Ehtesham M.E.M."/>
            <person name="Najaraj S.H.N."/>
            <person name="Harsha G.H.G."/>
            <person name="Madugundu A.M."/>
            <person name="Renuse S.R."/>
            <person name="Holt D.H."/>
            <person name="Pandey A.P."/>
            <person name="Papenfuss A.P."/>
            <person name="Gasser R.B.G."/>
            <person name="Fischer K.F."/>
        </authorList>
    </citation>
    <scope>NUCLEOTIDE SEQUENCE</scope>
    <source>
        <strain evidence="19">SSS_KF_BRIS2020</strain>
    </source>
</reference>
<keyword evidence="21" id="KW-1185">Reference proteome</keyword>
<feature type="domain" description="DSL" evidence="18">
    <location>
        <begin position="170"/>
        <end position="214"/>
    </location>
</feature>
<protein>
    <recommendedName>
        <fullName evidence="15">Delta-like protein</fullName>
    </recommendedName>
</protein>
<organism evidence="19">
    <name type="scientific">Sarcoptes scabiei</name>
    <name type="common">Itch mite</name>
    <name type="synonym">Acarus scabiei</name>
    <dbReference type="NCBI Taxonomy" id="52283"/>
    <lineage>
        <taxon>Eukaryota</taxon>
        <taxon>Metazoa</taxon>
        <taxon>Ecdysozoa</taxon>
        <taxon>Arthropoda</taxon>
        <taxon>Chelicerata</taxon>
        <taxon>Arachnida</taxon>
        <taxon>Acari</taxon>
        <taxon>Acariformes</taxon>
        <taxon>Sarcoptiformes</taxon>
        <taxon>Astigmata</taxon>
        <taxon>Psoroptidia</taxon>
        <taxon>Sarcoptoidea</taxon>
        <taxon>Sarcoptidae</taxon>
        <taxon>Sarcoptinae</taxon>
        <taxon>Sarcoptes</taxon>
    </lineage>
</organism>